<evidence type="ECO:0000313" key="2">
    <source>
        <dbReference type="Proteomes" id="UP000282483"/>
    </source>
</evidence>
<dbReference type="AlphaFoldDB" id="A0A2Z5UUP2"/>
<dbReference type="EMBL" id="AP018005">
    <property type="protein sequence ID" value="BBB14755.1"/>
    <property type="molecule type" value="Genomic_DNA"/>
</dbReference>
<name>A0A2Z5UUP2_9COXI</name>
<organism evidence="1 2">
    <name type="scientific">Candidatus Rickettsiella viridis</name>
    <dbReference type="NCBI Taxonomy" id="676208"/>
    <lineage>
        <taxon>Bacteria</taxon>
        <taxon>Pseudomonadati</taxon>
        <taxon>Pseudomonadota</taxon>
        <taxon>Gammaproteobacteria</taxon>
        <taxon>Legionellales</taxon>
        <taxon>Coxiellaceae</taxon>
        <taxon>Rickettsiella</taxon>
    </lineage>
</organism>
<dbReference type="Proteomes" id="UP000282483">
    <property type="component" value="Chromosome"/>
</dbReference>
<keyword evidence="2" id="KW-1185">Reference proteome</keyword>
<dbReference type="Gene3D" id="3.40.50.11710">
    <property type="entry name" value="Cyclodipeptide synthase"/>
    <property type="match status" value="1"/>
</dbReference>
<accession>A0A2Z5UUP2</accession>
<gene>
    <name evidence="1" type="ORF">RVIR1_02180</name>
</gene>
<dbReference type="InterPro" id="IPR038622">
    <property type="entry name" value="CDPS_sf"/>
</dbReference>
<sequence>MKIKKIKVLLSCFLQRHYIGTESAKKGGEIWKRENEAALTCLDKGTVYEISHWNEWVNHPDYEITYAEVISLHESNDAFKTIIGNLVKRHAPKADEASAKNYLFEECTVFILLKNAHVSYPSNELNAAVDFVTRYFKTNIHYHGYAFYSKAETSLSRKKVPAGKPSSSHAVFLEEEKAIKEEVLKLASKLESIGIVGKSKQITFFKKALSNTSLEGVATTNQEEVKHASPRK</sequence>
<dbReference type="GO" id="GO:0016755">
    <property type="term" value="F:aminoacyltransferase activity"/>
    <property type="evidence" value="ECO:0007669"/>
    <property type="project" value="InterPro"/>
</dbReference>
<evidence type="ECO:0000313" key="1">
    <source>
        <dbReference type="EMBL" id="BBB14755.1"/>
    </source>
</evidence>
<dbReference type="RefSeq" id="WP_126322269.1">
    <property type="nucleotide sequence ID" value="NZ_AP018005.1"/>
</dbReference>
<proteinExistence type="predicted"/>
<dbReference type="KEGG" id="rvi:RVIR1_02180"/>
<protein>
    <submittedName>
        <fullName evidence="1">Uncharacterized protein</fullName>
    </submittedName>
</protein>
<reference evidence="1 2" key="1">
    <citation type="submission" date="2017-03" db="EMBL/GenBank/DDBJ databases">
        <title>The genome sequence of Candidatus Rickettsiella viridis.</title>
        <authorList>
            <person name="Nikoh N."/>
            <person name="Tsuchida T."/>
            <person name="Yamaguchi K."/>
            <person name="Maeda T."/>
            <person name="Shigenobu S."/>
            <person name="Fukatsu T."/>
        </authorList>
    </citation>
    <scope>NUCLEOTIDE SEQUENCE [LARGE SCALE GENOMIC DNA]</scope>
    <source>
        <strain evidence="1 2">Ap-RA04</strain>
    </source>
</reference>